<feature type="compositionally biased region" description="Basic and acidic residues" evidence="1">
    <location>
        <begin position="1"/>
        <end position="21"/>
    </location>
</feature>
<organism evidence="4 5">
    <name type="scientific">Sphingomonas quercus</name>
    <dbReference type="NCBI Taxonomy" id="2842451"/>
    <lineage>
        <taxon>Bacteria</taxon>
        <taxon>Pseudomonadati</taxon>
        <taxon>Pseudomonadota</taxon>
        <taxon>Alphaproteobacteria</taxon>
        <taxon>Sphingomonadales</taxon>
        <taxon>Sphingomonadaceae</taxon>
        <taxon>Sphingomonas</taxon>
    </lineage>
</organism>
<reference evidence="4 5" key="1">
    <citation type="submission" date="2021-06" db="EMBL/GenBank/DDBJ databases">
        <title>Sphingomonas sp. XMGL2, whole genome shotgun sequencing project.</title>
        <authorList>
            <person name="Zhao G."/>
            <person name="Shen L."/>
        </authorList>
    </citation>
    <scope>NUCLEOTIDE SEQUENCE [LARGE SCALE GENOMIC DNA]</scope>
    <source>
        <strain evidence="4 5">XMGL2</strain>
    </source>
</reference>
<dbReference type="RefSeq" id="WP_216320497.1">
    <property type="nucleotide sequence ID" value="NZ_JAHKRT010000002.1"/>
</dbReference>
<feature type="domain" description="AsmA" evidence="3">
    <location>
        <begin position="29"/>
        <end position="156"/>
    </location>
</feature>
<dbReference type="InterPro" id="IPR007844">
    <property type="entry name" value="AsmA"/>
</dbReference>
<feature type="region of interest" description="Disordered" evidence="1">
    <location>
        <begin position="1"/>
        <end position="23"/>
    </location>
</feature>
<evidence type="ECO:0000313" key="4">
    <source>
        <dbReference type="EMBL" id="MBU3077019.1"/>
    </source>
</evidence>
<keyword evidence="2" id="KW-1133">Transmembrane helix</keyword>
<comment type="caution">
    <text evidence="4">The sequence shown here is derived from an EMBL/GenBank/DDBJ whole genome shotgun (WGS) entry which is preliminary data.</text>
</comment>
<keyword evidence="2" id="KW-0472">Membrane</keyword>
<dbReference type="Proteomes" id="UP000776276">
    <property type="component" value="Unassembled WGS sequence"/>
</dbReference>
<dbReference type="EMBL" id="JAHKRT010000002">
    <property type="protein sequence ID" value="MBU3077019.1"/>
    <property type="molecule type" value="Genomic_DNA"/>
</dbReference>
<proteinExistence type="predicted"/>
<dbReference type="InterPro" id="IPR052894">
    <property type="entry name" value="AsmA-related"/>
</dbReference>
<dbReference type="PANTHER" id="PTHR30441">
    <property type="entry name" value="DUF748 DOMAIN-CONTAINING PROTEIN"/>
    <property type="match status" value="1"/>
</dbReference>
<evidence type="ECO:0000256" key="1">
    <source>
        <dbReference type="SAM" id="MobiDB-lite"/>
    </source>
</evidence>
<keyword evidence="2" id="KW-0812">Transmembrane</keyword>
<gene>
    <name evidence="4" type="ORF">KOF26_04000</name>
</gene>
<feature type="domain" description="AsmA" evidence="3">
    <location>
        <begin position="311"/>
        <end position="560"/>
    </location>
</feature>
<keyword evidence="5" id="KW-1185">Reference proteome</keyword>
<evidence type="ECO:0000259" key="3">
    <source>
        <dbReference type="Pfam" id="PF05170"/>
    </source>
</evidence>
<feature type="region of interest" description="Disordered" evidence="1">
    <location>
        <begin position="669"/>
        <end position="694"/>
    </location>
</feature>
<protein>
    <submittedName>
        <fullName evidence="4">AsmA family protein</fullName>
    </submittedName>
</protein>
<sequence length="694" mass="75783">MTSEQPIDRDGAAEVRAPEPPHKRRAGPLAIGLRILGAILALIVLAWAILYITKGRFLKHVFEKYASRMADRQIRVAGDFQFYFNIFDTQFLAEGLTIANPGWAPRPNFFSARLIDTRIKTFAYLFRGARHAEYLVLDGAAIDAEWDAKRRNTWTFGESTGKPFQWPVIERAFVTRTTARYVDPQLQLATDVKVDTVRSTDTRIADNRVGFTGDGTLRGRRFVMNGAILSPNETARMGRTRLVLHAASGPTLMDVSGTLPAATQIEGAALDMTVRGPNLRLLFDFLGVAVPDTRRYRFRSDLTKAGEEWRFTRLRGAFGDSDLAGRMTIKMPDDRLRIDADLASRKVDIIDIGPFLGYDPQKLATTGVQAAVAQTGTPRLLPDAPLRIESIRNFDAHVNYKVADIRQPFVPLSNLALVFDLDHSLMKLSPMTAKVSGGEVAADIVIDARKRAVLTDYDIRLSPTPLATLFRRTGFFNAGTTGTVKARVKLRGTGDTLRESLASSDGRIAIILPAGTFWTQYVQLAEFDVGLFLQKLLQDQLKKPIEINCGLIAFTVRNGVAAADPILIDTDKNVMAAKGGFSFRDESLDLAFRADGKKFSLFSGQSPVGINGYFARPGVQILSPQLLTRAGAGVALGAVASPLAAVLAFIDVGDAKAASCAPVLAGATAAAQRTTKGEPRKDVGKVSENREKAR</sequence>
<evidence type="ECO:0000313" key="5">
    <source>
        <dbReference type="Proteomes" id="UP000776276"/>
    </source>
</evidence>
<name>A0ABS6BIG1_9SPHN</name>
<evidence type="ECO:0000256" key="2">
    <source>
        <dbReference type="SAM" id="Phobius"/>
    </source>
</evidence>
<dbReference type="PANTHER" id="PTHR30441:SF9">
    <property type="entry name" value="ASMA FAMILY PROTEIN YHJG"/>
    <property type="match status" value="1"/>
</dbReference>
<feature type="compositionally biased region" description="Basic and acidic residues" evidence="1">
    <location>
        <begin position="675"/>
        <end position="694"/>
    </location>
</feature>
<accession>A0ABS6BIG1</accession>
<dbReference type="Pfam" id="PF05170">
    <property type="entry name" value="AsmA"/>
    <property type="match status" value="2"/>
</dbReference>
<feature type="transmembrane region" description="Helical" evidence="2">
    <location>
        <begin position="31"/>
        <end position="52"/>
    </location>
</feature>